<dbReference type="NCBIfam" id="TIGR00456">
    <property type="entry name" value="argS"/>
    <property type="match status" value="1"/>
</dbReference>
<gene>
    <name evidence="11 15" type="primary">argS</name>
    <name evidence="15" type="ORF">AB162_224</name>
</gene>
<proteinExistence type="inferred from homology"/>
<dbReference type="GO" id="GO:0005524">
    <property type="term" value="F:ATP binding"/>
    <property type="evidence" value="ECO:0007669"/>
    <property type="project" value="UniProtKB-UniRule"/>
</dbReference>
<evidence type="ECO:0000256" key="8">
    <source>
        <dbReference type="ARBA" id="ARBA00022917"/>
    </source>
</evidence>
<dbReference type="GO" id="GO:0006420">
    <property type="term" value="P:arginyl-tRNA aminoacylation"/>
    <property type="evidence" value="ECO:0007669"/>
    <property type="project" value="UniProtKB-UniRule"/>
</dbReference>
<dbReference type="Pfam" id="PF03485">
    <property type="entry name" value="Arg_tRNA_synt_N"/>
    <property type="match status" value="1"/>
</dbReference>
<dbReference type="PANTHER" id="PTHR11956">
    <property type="entry name" value="ARGINYL-TRNA SYNTHETASE"/>
    <property type="match status" value="1"/>
</dbReference>
<feature type="short sequence motif" description="'HIGH' region" evidence="11">
    <location>
        <begin position="125"/>
        <end position="135"/>
    </location>
</feature>
<dbReference type="SUPFAM" id="SSF47323">
    <property type="entry name" value="Anticodon-binding domain of a subclass of class I aminoacyl-tRNA synthetases"/>
    <property type="match status" value="1"/>
</dbReference>
<evidence type="ECO:0000313" key="15">
    <source>
        <dbReference type="EMBL" id="AKZ65826.1"/>
    </source>
</evidence>
<evidence type="ECO:0000256" key="12">
    <source>
        <dbReference type="RuleBase" id="RU363038"/>
    </source>
</evidence>
<dbReference type="InterPro" id="IPR014729">
    <property type="entry name" value="Rossmann-like_a/b/a_fold"/>
</dbReference>
<dbReference type="HAMAP" id="MF_00123">
    <property type="entry name" value="Arg_tRNA_synth"/>
    <property type="match status" value="1"/>
</dbReference>
<feature type="domain" description="Arginyl tRNA synthetase N-terminal" evidence="14">
    <location>
        <begin position="1"/>
        <end position="90"/>
    </location>
</feature>
<dbReference type="InterPro" id="IPR008909">
    <property type="entry name" value="DALR_anticod-bd"/>
</dbReference>
<keyword evidence="16" id="KW-1185">Reference proteome</keyword>
<dbReference type="PROSITE" id="PS00178">
    <property type="entry name" value="AA_TRNA_LIGASE_I"/>
    <property type="match status" value="1"/>
</dbReference>
<evidence type="ECO:0000256" key="5">
    <source>
        <dbReference type="ARBA" id="ARBA00022598"/>
    </source>
</evidence>
<dbReference type="InterPro" id="IPR001412">
    <property type="entry name" value="aa-tRNA-synth_I_CS"/>
</dbReference>
<dbReference type="PATRIC" id="fig|186490.8.peg.212"/>
<dbReference type="InterPro" id="IPR036695">
    <property type="entry name" value="Arg-tRNA-synth_N_sf"/>
</dbReference>
<accession>A0A0K2BK79</accession>
<dbReference type="InterPro" id="IPR005148">
    <property type="entry name" value="Arg-tRNA-synth_N"/>
</dbReference>
<dbReference type="Gene3D" id="3.30.1360.70">
    <property type="entry name" value="Arginyl tRNA synthetase N-terminal domain"/>
    <property type="match status" value="1"/>
</dbReference>
<dbReference type="Proteomes" id="UP000056466">
    <property type="component" value="Chromosome"/>
</dbReference>
<dbReference type="PANTHER" id="PTHR11956:SF5">
    <property type="entry name" value="ARGININE--TRNA LIGASE, CYTOPLASMIC"/>
    <property type="match status" value="1"/>
</dbReference>
<dbReference type="Pfam" id="PF00750">
    <property type="entry name" value="tRNA-synt_1d"/>
    <property type="match status" value="1"/>
</dbReference>
<dbReference type="RefSeq" id="WP_053096730.1">
    <property type="nucleotide sequence ID" value="NZ_CP011787.1"/>
</dbReference>
<evidence type="ECO:0000259" key="13">
    <source>
        <dbReference type="SMART" id="SM00836"/>
    </source>
</evidence>
<comment type="similarity">
    <text evidence="2 11 12">Belongs to the class-I aminoacyl-tRNA synthetase family.</text>
</comment>
<keyword evidence="8 11" id="KW-0648">Protein biosynthesis</keyword>
<comment type="subunit">
    <text evidence="3 11">Monomer.</text>
</comment>
<dbReference type="GO" id="GO:0005737">
    <property type="term" value="C:cytoplasm"/>
    <property type="evidence" value="ECO:0007669"/>
    <property type="project" value="UniProtKB-SubCell"/>
</dbReference>
<dbReference type="FunFam" id="3.40.50.620:FF:000030">
    <property type="entry name" value="Arginine--tRNA ligase"/>
    <property type="match status" value="1"/>
</dbReference>
<dbReference type="CDD" id="cd00671">
    <property type="entry name" value="ArgRS_core"/>
    <property type="match status" value="1"/>
</dbReference>
<evidence type="ECO:0000256" key="1">
    <source>
        <dbReference type="ARBA" id="ARBA00004496"/>
    </source>
</evidence>
<sequence>MNINQLISEKVSQAMLIVGIPDNCKAQVRPSVQTKFGDYQVNGIMAAAKQLGVSSYCLAKKVVNLLKLDKLDKIASKIEIAGPGFINIFLDSQWLAKQILIALASPSMGILKSSPKTIVIDYSSPNVAKEMHVGHLRSTIIGDSSARILEFLGHNVIRANHIGDWGTNFGMLIAYLKQEEYDDESSITLSNLDNFYREAKYNFDIDTNFANKARKYVVKLQCGDSYCLNIWRKLVDITILHNQNTYNRLNISLSKENIMGESMYNDMLPGIVEDLKAKGLAVESAGATVVFLNEFKNKNGTPMGVIIKKQDGAFLYTTTDIACIKYRYETLKADRIIYYIDSRQHQHLLQTWTIVRKAGYVPNNILLEHHMFGMILDENSKPFKTRNGVTIKLNDLLDEALVRARCLLISKNLHLDTVTLERVAQVISIGSIKYAELSKNRTTDYIFNWDQMLNFEGNTAPYILYAYSRINSIFHRSTYNKQQLTGCLYLENEPEHIHILAVHLLQYEETITIVARDGTPHILCEYLYKLSVKFSYFYEHYPILNANNDMQRNSRLQLALLTLRTLKHGLNLLGIETLEKM</sequence>
<dbReference type="InterPro" id="IPR035684">
    <property type="entry name" value="ArgRS_core"/>
</dbReference>
<dbReference type="EC" id="6.1.1.19" evidence="11"/>
<keyword evidence="5 11" id="KW-0436">Ligase</keyword>
<feature type="domain" description="DALR anticodon binding" evidence="13">
    <location>
        <begin position="463"/>
        <end position="581"/>
    </location>
</feature>
<keyword evidence="6 11" id="KW-0547">Nucleotide-binding</keyword>
<dbReference type="EMBL" id="CP011787">
    <property type="protein sequence ID" value="AKZ65826.1"/>
    <property type="molecule type" value="Genomic_DNA"/>
</dbReference>
<evidence type="ECO:0000256" key="6">
    <source>
        <dbReference type="ARBA" id="ARBA00022741"/>
    </source>
</evidence>
<dbReference type="InterPro" id="IPR001278">
    <property type="entry name" value="Arg-tRNA-ligase"/>
</dbReference>
<evidence type="ECO:0000313" key="16">
    <source>
        <dbReference type="Proteomes" id="UP000056466"/>
    </source>
</evidence>
<reference evidence="15 16" key="1">
    <citation type="submission" date="2015-06" db="EMBL/GenBank/DDBJ databases">
        <title>Lineage-specific patterns of genome deterioration in obligate symbionts.</title>
        <authorList>
            <person name="Bennett G.M."/>
            <person name="McCutcheon J.P."/>
            <person name="McDonald B.R."/>
            <person name="Moran N.A."/>
        </authorList>
    </citation>
    <scope>NUCLEOTIDE SEQUENCE [LARGE SCALE GENOMIC DNA]</scope>
    <source>
        <strain evidence="15 16">B-GSS</strain>
    </source>
</reference>
<evidence type="ECO:0000256" key="3">
    <source>
        <dbReference type="ARBA" id="ARBA00011245"/>
    </source>
</evidence>
<dbReference type="InterPro" id="IPR009080">
    <property type="entry name" value="tRNAsynth_Ia_anticodon-bd"/>
</dbReference>
<keyword evidence="7 11" id="KW-0067">ATP-binding</keyword>
<keyword evidence="9 11" id="KW-0030">Aminoacyl-tRNA synthetase</keyword>
<dbReference type="PRINTS" id="PR01038">
    <property type="entry name" value="TRNASYNTHARG"/>
</dbReference>
<dbReference type="SMART" id="SM01016">
    <property type="entry name" value="Arg_tRNA_synt_N"/>
    <property type="match status" value="1"/>
</dbReference>
<evidence type="ECO:0000256" key="2">
    <source>
        <dbReference type="ARBA" id="ARBA00005594"/>
    </source>
</evidence>
<evidence type="ECO:0000259" key="14">
    <source>
        <dbReference type="SMART" id="SM01016"/>
    </source>
</evidence>
<evidence type="ECO:0000256" key="7">
    <source>
        <dbReference type="ARBA" id="ARBA00022840"/>
    </source>
</evidence>
<dbReference type="OrthoDB" id="9803211at2"/>
<organism evidence="15 16">
    <name type="scientific">Candidatus Palibaumannia cicadellinicola</name>
    <dbReference type="NCBI Taxonomy" id="186490"/>
    <lineage>
        <taxon>Bacteria</taxon>
        <taxon>Pseudomonadati</taxon>
        <taxon>Pseudomonadota</taxon>
        <taxon>Gammaproteobacteria</taxon>
        <taxon>Candidatus Palibaumannia</taxon>
    </lineage>
</organism>
<dbReference type="Gene3D" id="3.40.50.620">
    <property type="entry name" value="HUPs"/>
    <property type="match status" value="1"/>
</dbReference>
<evidence type="ECO:0000256" key="4">
    <source>
        <dbReference type="ARBA" id="ARBA00022490"/>
    </source>
</evidence>
<dbReference type="Pfam" id="PF05746">
    <property type="entry name" value="DALR_1"/>
    <property type="match status" value="1"/>
</dbReference>
<evidence type="ECO:0000256" key="11">
    <source>
        <dbReference type="HAMAP-Rule" id="MF_00123"/>
    </source>
</evidence>
<evidence type="ECO:0000256" key="9">
    <source>
        <dbReference type="ARBA" id="ARBA00023146"/>
    </source>
</evidence>
<dbReference type="GO" id="GO:0004814">
    <property type="term" value="F:arginine-tRNA ligase activity"/>
    <property type="evidence" value="ECO:0007669"/>
    <property type="project" value="UniProtKB-UniRule"/>
</dbReference>
<dbReference type="SMART" id="SM00836">
    <property type="entry name" value="DALR_1"/>
    <property type="match status" value="1"/>
</dbReference>
<name>A0A0K2BK79_9GAMM</name>
<comment type="catalytic activity">
    <reaction evidence="10 11">
        <text>tRNA(Arg) + L-arginine + ATP = L-arginyl-tRNA(Arg) + AMP + diphosphate</text>
        <dbReference type="Rhea" id="RHEA:20301"/>
        <dbReference type="Rhea" id="RHEA-COMP:9658"/>
        <dbReference type="Rhea" id="RHEA-COMP:9673"/>
        <dbReference type="ChEBI" id="CHEBI:30616"/>
        <dbReference type="ChEBI" id="CHEBI:32682"/>
        <dbReference type="ChEBI" id="CHEBI:33019"/>
        <dbReference type="ChEBI" id="CHEBI:78442"/>
        <dbReference type="ChEBI" id="CHEBI:78513"/>
        <dbReference type="ChEBI" id="CHEBI:456215"/>
        <dbReference type="EC" id="6.1.1.19"/>
    </reaction>
</comment>
<keyword evidence="4 11" id="KW-0963">Cytoplasm</keyword>
<comment type="subcellular location">
    <subcellularLocation>
        <location evidence="1 11">Cytoplasm</location>
    </subcellularLocation>
</comment>
<protein>
    <recommendedName>
        <fullName evidence="11">Arginine--tRNA ligase</fullName>
        <ecNumber evidence="11">6.1.1.19</ecNumber>
    </recommendedName>
    <alternativeName>
        <fullName evidence="11">Arginyl-tRNA synthetase</fullName>
        <shortName evidence="11">ArgRS</shortName>
    </alternativeName>
</protein>
<dbReference type="Gene3D" id="1.10.730.10">
    <property type="entry name" value="Isoleucyl-tRNA Synthetase, Domain 1"/>
    <property type="match status" value="1"/>
</dbReference>
<evidence type="ECO:0000256" key="10">
    <source>
        <dbReference type="ARBA" id="ARBA00049339"/>
    </source>
</evidence>
<dbReference type="KEGG" id="bcig:AB162_224"/>
<dbReference type="SUPFAM" id="SSF52374">
    <property type="entry name" value="Nucleotidylyl transferase"/>
    <property type="match status" value="1"/>
</dbReference>
<dbReference type="AlphaFoldDB" id="A0A0K2BK79"/>
<dbReference type="SUPFAM" id="SSF55190">
    <property type="entry name" value="Arginyl-tRNA synthetase (ArgRS), N-terminal 'additional' domain"/>
    <property type="match status" value="1"/>
</dbReference>